<reference evidence="2 3" key="1">
    <citation type="submission" date="2016-10" db="EMBL/GenBank/DDBJ databases">
        <authorList>
            <person name="Varghese N."/>
            <person name="Submissions S."/>
        </authorList>
    </citation>
    <scope>NUCLEOTIDE SEQUENCE [LARGE SCALE GENOMIC DNA]</scope>
    <source>
        <strain evidence="2 3">DSM 11449</strain>
    </source>
</reference>
<organism evidence="2 3">
    <name type="scientific">Capnocytophaga granulosa</name>
    <dbReference type="NCBI Taxonomy" id="45242"/>
    <lineage>
        <taxon>Bacteria</taxon>
        <taxon>Pseudomonadati</taxon>
        <taxon>Bacteroidota</taxon>
        <taxon>Flavobacteriia</taxon>
        <taxon>Flavobacteriales</taxon>
        <taxon>Flavobacteriaceae</taxon>
        <taxon>Capnocytophaga</taxon>
    </lineage>
</organism>
<evidence type="ECO:0000259" key="1">
    <source>
        <dbReference type="Pfam" id="PF09414"/>
    </source>
</evidence>
<dbReference type="AlphaFoldDB" id="A0A1H2VGC4"/>
<dbReference type="OrthoDB" id="9255590at2"/>
<dbReference type="GO" id="GO:0016874">
    <property type="term" value="F:ligase activity"/>
    <property type="evidence" value="ECO:0007669"/>
    <property type="project" value="UniProtKB-KW"/>
</dbReference>
<feature type="domain" description="RNA ligase" evidence="1">
    <location>
        <begin position="178"/>
        <end position="342"/>
    </location>
</feature>
<dbReference type="Proteomes" id="UP000182771">
    <property type="component" value="Unassembled WGS sequence"/>
</dbReference>
<dbReference type="InterPro" id="IPR021122">
    <property type="entry name" value="RNA_ligase_dom_REL/Rnl2"/>
</dbReference>
<dbReference type="EMBL" id="FNND01000003">
    <property type="protein sequence ID" value="SDW67425.1"/>
    <property type="molecule type" value="Genomic_DNA"/>
</dbReference>
<dbReference type="RefSeq" id="WP_016420531.1">
    <property type="nucleotide sequence ID" value="NZ_FNND01000003.1"/>
</dbReference>
<dbReference type="GeneID" id="85016892"/>
<keyword evidence="3" id="KW-1185">Reference proteome</keyword>
<dbReference type="Pfam" id="PF09414">
    <property type="entry name" value="RNA_ligase"/>
    <property type="match status" value="1"/>
</dbReference>
<evidence type="ECO:0000313" key="2">
    <source>
        <dbReference type="EMBL" id="SDW67425.1"/>
    </source>
</evidence>
<dbReference type="SUPFAM" id="SSF56091">
    <property type="entry name" value="DNA ligase/mRNA capping enzyme, catalytic domain"/>
    <property type="match status" value="1"/>
</dbReference>
<sequence length="352" mass="39325">MATPVQKVTIKAKFPLYKKEELAERVELITLEETGFELVAQKDLYAVGDTAIYIQPDYCLPDTPLFQDFIAPGGDPKKSYLGKIEDQPRRIRAIKFPLSKEPNGDKVYSNGILLPLSVVTSHIGEQPISAESLGITKYEAPIKLMGDTQLSPFPSGWYQTDEENINNVWNEVVFPIYLIGTQKIDGTSISISTEYIATRKNVMERFVKKGDTEVESTETYIKYGSQYQDILRAAQETEIVLRGELNGQGVGSSGNKLNPALKEAANIRFFGIDRLRGGITYKLPHAEFVAKAQALGIQTVPIIFEKEFSSRGELLATCEAYFAQHVIEGIVVRTPDSKFSAKIMNNYYDSKK</sequence>
<gene>
    <name evidence="2" type="ORF">SAMN05444420_103175</name>
</gene>
<accession>A0A1H2VGC4</accession>
<proteinExistence type="predicted"/>
<dbReference type="Gene3D" id="3.30.470.30">
    <property type="entry name" value="DNA ligase/mRNA capping enzyme"/>
    <property type="match status" value="1"/>
</dbReference>
<protein>
    <submittedName>
        <fullName evidence="2">RNA ligase, DRB0094 family</fullName>
    </submittedName>
</protein>
<keyword evidence="2" id="KW-0436">Ligase</keyword>
<evidence type="ECO:0000313" key="3">
    <source>
        <dbReference type="Proteomes" id="UP000182771"/>
    </source>
</evidence>
<comment type="caution">
    <text evidence="2">The sequence shown here is derived from an EMBL/GenBank/DDBJ whole genome shotgun (WGS) entry which is preliminary data.</text>
</comment>
<name>A0A1H2VGC4_9FLAO</name>